<dbReference type="SUPFAM" id="SSF57783">
    <property type="entry name" value="Zinc beta-ribbon"/>
    <property type="match status" value="1"/>
</dbReference>
<evidence type="ECO:0000256" key="4">
    <source>
        <dbReference type="ARBA" id="ARBA00022695"/>
    </source>
</evidence>
<evidence type="ECO:0000256" key="5">
    <source>
        <dbReference type="ARBA" id="ARBA00022705"/>
    </source>
</evidence>
<dbReference type="SUPFAM" id="SSF56731">
    <property type="entry name" value="DNA primase core"/>
    <property type="match status" value="1"/>
</dbReference>
<evidence type="ECO:0000313" key="8">
    <source>
        <dbReference type="EMBL" id="QGG47666.1"/>
    </source>
</evidence>
<dbReference type="EC" id="2.7.7.-" evidence="8"/>
<dbReference type="GO" id="GO:0008270">
    <property type="term" value="F:zinc ion binding"/>
    <property type="evidence" value="ECO:0007669"/>
    <property type="project" value="InterPro"/>
</dbReference>
<dbReference type="GO" id="GO:0016779">
    <property type="term" value="F:nucleotidyltransferase activity"/>
    <property type="evidence" value="ECO:0007669"/>
    <property type="project" value="UniProtKB-KW"/>
</dbReference>
<dbReference type="GO" id="GO:0006269">
    <property type="term" value="P:DNA replication, synthesis of primer"/>
    <property type="evidence" value="ECO:0007669"/>
    <property type="project" value="UniProtKB-KW"/>
</dbReference>
<keyword evidence="9" id="KW-1185">Reference proteome</keyword>
<dbReference type="Gene3D" id="3.40.1360.10">
    <property type="match status" value="1"/>
</dbReference>
<evidence type="ECO:0000313" key="9">
    <source>
        <dbReference type="Proteomes" id="UP000366051"/>
    </source>
</evidence>
<evidence type="ECO:0000256" key="1">
    <source>
        <dbReference type="ARBA" id="ARBA00022478"/>
    </source>
</evidence>
<dbReference type="OrthoDB" id="9775547at2"/>
<feature type="domain" description="Toprim" evidence="7">
    <location>
        <begin position="209"/>
        <end position="290"/>
    </location>
</feature>
<name>A0A5Q2N221_9FIRM</name>
<keyword evidence="1" id="KW-0240">DNA-directed RNA polymerase</keyword>
<dbReference type="CDD" id="cd03364">
    <property type="entry name" value="TOPRIM_DnaG_primases"/>
    <property type="match status" value="1"/>
</dbReference>
<organism evidence="8 9">
    <name type="scientific">Heliorestis convoluta</name>
    <dbReference type="NCBI Taxonomy" id="356322"/>
    <lineage>
        <taxon>Bacteria</taxon>
        <taxon>Bacillati</taxon>
        <taxon>Bacillota</taxon>
        <taxon>Clostridia</taxon>
        <taxon>Eubacteriales</taxon>
        <taxon>Heliobacteriaceae</taxon>
        <taxon>Heliorestis</taxon>
    </lineage>
</organism>
<dbReference type="SMART" id="SM00493">
    <property type="entry name" value="TOPRIM"/>
    <property type="match status" value="1"/>
</dbReference>
<keyword evidence="4 8" id="KW-0548">Nucleotidyltransferase</keyword>
<dbReference type="KEGG" id="hcv:FTV88_1566"/>
<dbReference type="GO" id="GO:0005737">
    <property type="term" value="C:cytoplasm"/>
    <property type="evidence" value="ECO:0007669"/>
    <property type="project" value="TreeGrafter"/>
</dbReference>
<dbReference type="InterPro" id="IPR034151">
    <property type="entry name" value="TOPRIM_DnaG_bac"/>
</dbReference>
<keyword evidence="5" id="KW-0235">DNA replication</keyword>
<evidence type="ECO:0000259" key="7">
    <source>
        <dbReference type="PROSITE" id="PS50880"/>
    </source>
</evidence>
<dbReference type="GO" id="GO:0003677">
    <property type="term" value="F:DNA binding"/>
    <property type="evidence" value="ECO:0007669"/>
    <property type="project" value="InterPro"/>
</dbReference>
<keyword evidence="2" id="KW-0639">Primosome</keyword>
<dbReference type="InterPro" id="IPR050219">
    <property type="entry name" value="DnaG_primase"/>
</dbReference>
<dbReference type="InterPro" id="IPR036977">
    <property type="entry name" value="DNA_primase_Znf_CHC2"/>
</dbReference>
<dbReference type="Proteomes" id="UP000366051">
    <property type="component" value="Chromosome"/>
</dbReference>
<protein>
    <submittedName>
        <fullName evidence="8">DNA primase</fullName>
        <ecNumber evidence="8">2.7.7.-</ecNumber>
    </submittedName>
</protein>
<dbReference type="AlphaFoldDB" id="A0A5Q2N221"/>
<reference evidence="9" key="1">
    <citation type="submission" date="2019-11" db="EMBL/GenBank/DDBJ databases">
        <title>Genome sequence of Heliorestis convoluta strain HH, an alkaliphilic and minimalistic phototrophic bacterium from a soda lake in Egypt.</title>
        <authorList>
            <person name="Dewey E.D."/>
            <person name="Stokes L.M."/>
            <person name="Burchell B.M."/>
            <person name="Shaffer K.N."/>
            <person name="Huntington A.M."/>
            <person name="Baker J.M."/>
            <person name="Nadendla S."/>
            <person name="Giglio M.G."/>
            <person name="Touchman J.W."/>
            <person name="Blankenship R.E."/>
            <person name="Madigan M.T."/>
            <person name="Sattley W.M."/>
        </authorList>
    </citation>
    <scope>NUCLEOTIDE SEQUENCE [LARGE SCALE GENOMIC DNA]</scope>
    <source>
        <strain evidence="9">HH</strain>
    </source>
</reference>
<dbReference type="PANTHER" id="PTHR30313:SF2">
    <property type="entry name" value="DNA PRIMASE"/>
    <property type="match status" value="1"/>
</dbReference>
<dbReference type="GO" id="GO:0000428">
    <property type="term" value="C:DNA-directed RNA polymerase complex"/>
    <property type="evidence" value="ECO:0007669"/>
    <property type="project" value="UniProtKB-KW"/>
</dbReference>
<proteinExistence type="predicted"/>
<dbReference type="Pfam" id="PF13155">
    <property type="entry name" value="Toprim_2"/>
    <property type="match status" value="1"/>
</dbReference>
<dbReference type="PROSITE" id="PS50880">
    <property type="entry name" value="TOPRIM"/>
    <property type="match status" value="1"/>
</dbReference>
<dbReference type="GO" id="GO:1990077">
    <property type="term" value="C:primosome complex"/>
    <property type="evidence" value="ECO:0007669"/>
    <property type="project" value="UniProtKB-KW"/>
</dbReference>
<gene>
    <name evidence="8" type="ORF">FTV88_1566</name>
</gene>
<evidence type="ECO:0000256" key="2">
    <source>
        <dbReference type="ARBA" id="ARBA00022515"/>
    </source>
</evidence>
<keyword evidence="3 8" id="KW-0808">Transferase</keyword>
<keyword evidence="6" id="KW-0804">Transcription</keyword>
<accession>A0A5Q2N221</accession>
<sequence length="320" mass="37470">MLLQGQHLDIDIEAELQQYDWRKPSWKSGKFLACSPFRQERTPSFAVRLDNGIWIDSGSSDEEWRKGNFAKLLSWLRNETYEETVDYLIQNYGYGNFEDIEALRLTIDLPQEVAKKEKYLASEILKSYLYRHPYLEEVRGISETWQRRFKIGYDKKTKAITIPWFERDGQLVNVKYRSVKDKRFWYFRGGQPVKDHLYGLHCIYQEEQKSAFIVESEIDVLTLCQAGFAAIALGGANLSRRQKELLIQSPVEELILATDNDKAGERIAQTIVNQLNGYKKIKKIRLPDEVKDVNDLSQDRLLKIITESVEVSYFFTQSRE</sequence>
<dbReference type="Gene3D" id="3.90.580.10">
    <property type="entry name" value="Zinc finger, CHC2-type domain"/>
    <property type="match status" value="1"/>
</dbReference>
<evidence type="ECO:0000256" key="6">
    <source>
        <dbReference type="ARBA" id="ARBA00023163"/>
    </source>
</evidence>
<dbReference type="EMBL" id="CP045875">
    <property type="protein sequence ID" value="QGG47666.1"/>
    <property type="molecule type" value="Genomic_DNA"/>
</dbReference>
<dbReference type="RefSeq" id="WP_153725000.1">
    <property type="nucleotide sequence ID" value="NZ_CP045875.1"/>
</dbReference>
<dbReference type="PANTHER" id="PTHR30313">
    <property type="entry name" value="DNA PRIMASE"/>
    <property type="match status" value="1"/>
</dbReference>
<dbReference type="InterPro" id="IPR006171">
    <property type="entry name" value="TOPRIM_dom"/>
</dbReference>
<evidence type="ECO:0000256" key="3">
    <source>
        <dbReference type="ARBA" id="ARBA00022679"/>
    </source>
</evidence>